<dbReference type="AlphaFoldDB" id="A0A9X2PFT3"/>
<reference evidence="1" key="1">
    <citation type="submission" date="2022-08" db="EMBL/GenBank/DDBJ databases">
        <authorList>
            <person name="Li F."/>
        </authorList>
    </citation>
    <scope>NUCLEOTIDE SEQUENCE</scope>
    <source>
        <strain evidence="1">MQZ15Z-1</strain>
    </source>
</reference>
<accession>A0A9X2PFT3</accession>
<protein>
    <submittedName>
        <fullName evidence="1">Sulfotransferase</fullName>
    </submittedName>
</protein>
<organism evidence="1 2">
    <name type="scientific">Ancylobacter mangrovi</name>
    <dbReference type="NCBI Taxonomy" id="2972472"/>
    <lineage>
        <taxon>Bacteria</taxon>
        <taxon>Pseudomonadati</taxon>
        <taxon>Pseudomonadota</taxon>
        <taxon>Alphaproteobacteria</taxon>
        <taxon>Hyphomicrobiales</taxon>
        <taxon>Xanthobacteraceae</taxon>
        <taxon>Ancylobacter</taxon>
    </lineage>
</organism>
<sequence>MTDAPNIFVAGLGRCGTTLVMTMLDRGGFPVVGSRPAYELDEMRPGQHQEVILRQMRGRAVKWIDSIAFSVPIGTRALTVWMHRDPIQQARSQMKLLGLEANRQDARRMAARIRADELRARETVRRLGPVLDIAFESVLQDPTGTAIRLSVFLEGHGKLETAPAAAVVIPRSPLCAPDLSIEFHLMREAGHV</sequence>
<dbReference type="EMBL" id="JANTHZ010000015">
    <property type="protein sequence ID" value="MCS0497906.1"/>
    <property type="molecule type" value="Genomic_DNA"/>
</dbReference>
<evidence type="ECO:0000313" key="2">
    <source>
        <dbReference type="Proteomes" id="UP001151088"/>
    </source>
</evidence>
<proteinExistence type="predicted"/>
<evidence type="ECO:0000313" key="1">
    <source>
        <dbReference type="EMBL" id="MCS0497906.1"/>
    </source>
</evidence>
<dbReference type="Gene3D" id="3.40.50.300">
    <property type="entry name" value="P-loop containing nucleotide triphosphate hydrolases"/>
    <property type="match status" value="1"/>
</dbReference>
<dbReference type="SUPFAM" id="SSF52540">
    <property type="entry name" value="P-loop containing nucleoside triphosphate hydrolases"/>
    <property type="match status" value="1"/>
</dbReference>
<gene>
    <name evidence="1" type="ORF">NVS89_22705</name>
</gene>
<dbReference type="RefSeq" id="WP_258735063.1">
    <property type="nucleotide sequence ID" value="NZ_JANTHZ010000015.1"/>
</dbReference>
<dbReference type="InterPro" id="IPR027417">
    <property type="entry name" value="P-loop_NTPase"/>
</dbReference>
<comment type="caution">
    <text evidence="1">The sequence shown here is derived from an EMBL/GenBank/DDBJ whole genome shotgun (WGS) entry which is preliminary data.</text>
</comment>
<name>A0A9X2PFT3_9HYPH</name>
<dbReference type="Proteomes" id="UP001151088">
    <property type="component" value="Unassembled WGS sequence"/>
</dbReference>
<keyword evidence="2" id="KW-1185">Reference proteome</keyword>